<dbReference type="SUPFAM" id="SSF53098">
    <property type="entry name" value="Ribonuclease H-like"/>
    <property type="match status" value="1"/>
</dbReference>
<sequence>MALPAMLLQPDTSSDSSKPEVVLPLAMATPHDHLRQTAATVMEPIQDNPTSLTSLVLDLGLHGQWLVLSWGRGKALSSRVMRTLGWNCRGIYNASTVSALKAQIRGCNHMIIFLSETKANEKRMKKVADLIGFPNFIAISPKGRAGGICLLWANEVDVEVLEFNSNTVAVTVTKCNIVWSLIGFYGPPTYAKRMKAWVSLHALLETIDGPWLCFGDFNAVIDDLEKERGRCGGSSMLSFLKNLMFDIGAVDLGFAGNKFTWSNKRWGKDCIRERLDRGALNSDHCPLLIDTNPNDSFSPRPFHFEAIWAKDPRCYNVIDEAWKNEFYGSDSFILCRKQFSITAALKKWNKETFGLRQTRIKELSTKLEQVQAGSFPGPDGLPALFYKQYWPIVGNNVIKAVHNFFISRQMLSESKLFHPSRGLRQGDPLSPYLFILCQEVLSKMIEKQRLDGNISGVSMNHNGPAFTHVIYADDIMLFAKANCGEVTALDQCLECYCQWSGQLVNRDKSGLIFSKQVLRDRKRAIKHSLLMKSVPQNAIYLGAPLFTSRNRSKDFQFLQDMMESKLKGWRCKTLSSVGRNTLIKSVAQTLPYYTFSSFDVPSKVCDKLDATTRRFWWNPKKVSGNYLAWKSWEHLCLPKAWGGHGFRKAQKSSEAFLTKLTWMVISNRKSLCMDALRSKYKVRSDWLGSDPVKFASQTWKAIERLKSLVASGACFLVGDGATIDIWKDPWVPWLPCFLPKPRIESDKESLVVGNRSSILLALTLECIWATRNQVVHKESKLSILTIIKNLEHRIEEHCNLLEVERQDKSTLNHGWKNPSTGTIKLNTDAAIRTSFSTVAVVARDAHGSLCSAWTHTVNEDDPIVAEASAILWALQIAKMENFTSIIVESDSKLCIDAITLHPEDPYWVIAAFVFDIISLSSDFSSCSFSWVKREANMATHELAKFATLFDSVFFCNAASLPPSVFEAWPDGRGMLFAVTQGTVTACTKPKEECEDSQKYVPLPTQTLTLQDNIGMHRYQWPPCTVT</sequence>
<dbReference type="Pfam" id="PF03372">
    <property type="entry name" value="Exo_endo_phos"/>
    <property type="match status" value="1"/>
</dbReference>
<dbReference type="EMBL" id="OIVN01006240">
    <property type="protein sequence ID" value="SPD28672.1"/>
    <property type="molecule type" value="Genomic_DNA"/>
</dbReference>
<dbReference type="InterPro" id="IPR005135">
    <property type="entry name" value="Endo/exonuclease/phosphatase"/>
</dbReference>
<dbReference type="InterPro" id="IPR012337">
    <property type="entry name" value="RNaseH-like_sf"/>
</dbReference>
<evidence type="ECO:0008006" key="5">
    <source>
        <dbReference type="Google" id="ProtNLM"/>
    </source>
</evidence>
<dbReference type="InterPro" id="IPR044730">
    <property type="entry name" value="RNase_H-like_dom_plant"/>
</dbReference>
<feature type="domain" description="Endonuclease/exonuclease/phosphatase" evidence="2">
    <location>
        <begin position="86"/>
        <end position="264"/>
    </location>
</feature>
<dbReference type="GO" id="GO:0003676">
    <property type="term" value="F:nucleic acid binding"/>
    <property type="evidence" value="ECO:0007669"/>
    <property type="project" value="InterPro"/>
</dbReference>
<dbReference type="PANTHER" id="PTHR33116">
    <property type="entry name" value="REVERSE TRANSCRIPTASE ZINC-BINDING DOMAIN-CONTAINING PROTEIN-RELATED-RELATED"/>
    <property type="match status" value="1"/>
</dbReference>
<proteinExistence type="predicted"/>
<dbReference type="CDD" id="cd06222">
    <property type="entry name" value="RNase_H_like"/>
    <property type="match status" value="1"/>
</dbReference>
<evidence type="ECO:0000259" key="1">
    <source>
        <dbReference type="Pfam" id="PF00078"/>
    </source>
</evidence>
<dbReference type="Gene3D" id="3.60.10.10">
    <property type="entry name" value="Endonuclease/exonuclease/phosphatase"/>
    <property type="match status" value="1"/>
</dbReference>
<evidence type="ECO:0000313" key="4">
    <source>
        <dbReference type="EMBL" id="SPD28672.1"/>
    </source>
</evidence>
<name>A0A2N9IUW6_FAGSY</name>
<dbReference type="Pfam" id="PF00078">
    <property type="entry name" value="RVT_1"/>
    <property type="match status" value="1"/>
</dbReference>
<evidence type="ECO:0000259" key="3">
    <source>
        <dbReference type="Pfam" id="PF13456"/>
    </source>
</evidence>
<dbReference type="InterPro" id="IPR036691">
    <property type="entry name" value="Endo/exonu/phosph_ase_sf"/>
</dbReference>
<organism evidence="4">
    <name type="scientific">Fagus sylvatica</name>
    <name type="common">Beechnut</name>
    <dbReference type="NCBI Taxonomy" id="28930"/>
    <lineage>
        <taxon>Eukaryota</taxon>
        <taxon>Viridiplantae</taxon>
        <taxon>Streptophyta</taxon>
        <taxon>Embryophyta</taxon>
        <taxon>Tracheophyta</taxon>
        <taxon>Spermatophyta</taxon>
        <taxon>Magnoliopsida</taxon>
        <taxon>eudicotyledons</taxon>
        <taxon>Gunneridae</taxon>
        <taxon>Pentapetalae</taxon>
        <taxon>rosids</taxon>
        <taxon>fabids</taxon>
        <taxon>Fagales</taxon>
        <taxon>Fagaceae</taxon>
        <taxon>Fagus</taxon>
    </lineage>
</organism>
<dbReference type="Gene3D" id="3.30.420.10">
    <property type="entry name" value="Ribonuclease H-like superfamily/Ribonuclease H"/>
    <property type="match status" value="1"/>
</dbReference>
<feature type="domain" description="RNase H type-1" evidence="3">
    <location>
        <begin position="826"/>
        <end position="946"/>
    </location>
</feature>
<dbReference type="AlphaFoldDB" id="A0A2N9IUW6"/>
<dbReference type="GO" id="GO:0004523">
    <property type="term" value="F:RNA-DNA hybrid ribonuclease activity"/>
    <property type="evidence" value="ECO:0007669"/>
    <property type="project" value="InterPro"/>
</dbReference>
<protein>
    <recommendedName>
        <fullName evidence="5">Reverse transcriptase domain-containing protein</fullName>
    </recommendedName>
</protein>
<reference evidence="4" key="1">
    <citation type="submission" date="2018-02" db="EMBL/GenBank/DDBJ databases">
        <authorList>
            <person name="Cohen D.B."/>
            <person name="Kent A.D."/>
        </authorList>
    </citation>
    <scope>NUCLEOTIDE SEQUENCE</scope>
</reference>
<dbReference type="InterPro" id="IPR036397">
    <property type="entry name" value="RNaseH_sf"/>
</dbReference>
<evidence type="ECO:0000259" key="2">
    <source>
        <dbReference type="Pfam" id="PF03372"/>
    </source>
</evidence>
<feature type="domain" description="Reverse transcriptase" evidence="1">
    <location>
        <begin position="405"/>
        <end position="513"/>
    </location>
</feature>
<accession>A0A2N9IUW6</accession>
<gene>
    <name evidence="4" type="ORF">FSB_LOCUS56554</name>
</gene>
<dbReference type="InterPro" id="IPR000477">
    <property type="entry name" value="RT_dom"/>
</dbReference>
<dbReference type="InterPro" id="IPR002156">
    <property type="entry name" value="RNaseH_domain"/>
</dbReference>
<dbReference type="Pfam" id="PF13456">
    <property type="entry name" value="RVT_3"/>
    <property type="match status" value="1"/>
</dbReference>
<dbReference type="PANTHER" id="PTHR33116:SF86">
    <property type="entry name" value="REVERSE TRANSCRIPTASE DOMAIN-CONTAINING PROTEIN"/>
    <property type="match status" value="1"/>
</dbReference>
<dbReference type="SUPFAM" id="SSF56219">
    <property type="entry name" value="DNase I-like"/>
    <property type="match status" value="1"/>
</dbReference>